<reference evidence="2" key="1">
    <citation type="submission" date="2016-07" db="EMBL/GenBank/DDBJ databases">
        <authorList>
            <person name="Florea S."/>
            <person name="Webb J.S."/>
            <person name="Jaromczyk J."/>
            <person name="Schardl C.L."/>
        </authorList>
    </citation>
    <scope>NUCLEOTIDE SEQUENCE [LARGE SCALE GENOMIC DNA]</scope>
    <source>
        <strain evidence="2">IPBSL-7</strain>
    </source>
</reference>
<organism evidence="1 2">
    <name type="scientific">Tessaracoccus lapidicaptus</name>
    <dbReference type="NCBI Taxonomy" id="1427523"/>
    <lineage>
        <taxon>Bacteria</taxon>
        <taxon>Bacillati</taxon>
        <taxon>Actinomycetota</taxon>
        <taxon>Actinomycetes</taxon>
        <taxon>Propionibacteriales</taxon>
        <taxon>Propionibacteriaceae</taxon>
        <taxon>Tessaracoccus</taxon>
    </lineage>
</organism>
<dbReference type="AlphaFoldDB" id="A0A1C0AKS5"/>
<dbReference type="InterPro" id="IPR046683">
    <property type="entry name" value="DUF6553"/>
</dbReference>
<keyword evidence="2" id="KW-1185">Reference proteome</keyword>
<evidence type="ECO:0000313" key="2">
    <source>
        <dbReference type="Proteomes" id="UP000093501"/>
    </source>
</evidence>
<dbReference type="RefSeq" id="WP_068751837.1">
    <property type="nucleotide sequence ID" value="NZ_MBQD01000022.1"/>
</dbReference>
<proteinExistence type="predicted"/>
<gene>
    <name evidence="1" type="ORF">BCR15_05410</name>
</gene>
<comment type="caution">
    <text evidence="1">The sequence shown here is derived from an EMBL/GenBank/DDBJ whole genome shotgun (WGS) entry which is preliminary data.</text>
</comment>
<name>A0A1C0AKS5_9ACTN</name>
<dbReference type="Pfam" id="PF20190">
    <property type="entry name" value="DUF6553"/>
    <property type="match status" value="1"/>
</dbReference>
<protein>
    <submittedName>
        <fullName evidence="1">Uncharacterized protein</fullName>
    </submittedName>
</protein>
<sequence>MSDDPHDQLDPALRRARYGGGDGDRFVGLWLSIMVAARQLKLTPSLAGVRRTLDSFFRSRDLRAALDAVGEAPVVDQLRDAATVYFQTFLTDPNYSSVVWGMNRLQPDQLRAKAAKDAAQMLVALVGSRAGGLSASLPAVLIDGFVEVFGEPGREALRAAAATRQSLSGLTI</sequence>
<evidence type="ECO:0000313" key="1">
    <source>
        <dbReference type="EMBL" id="OCL33271.1"/>
    </source>
</evidence>
<dbReference type="EMBL" id="MBQD01000022">
    <property type="protein sequence ID" value="OCL33271.1"/>
    <property type="molecule type" value="Genomic_DNA"/>
</dbReference>
<dbReference type="Proteomes" id="UP000093501">
    <property type="component" value="Unassembled WGS sequence"/>
</dbReference>
<accession>A0A1C0AKS5</accession>